<evidence type="ECO:0000256" key="1">
    <source>
        <dbReference type="SAM" id="MobiDB-lite"/>
    </source>
</evidence>
<feature type="compositionally biased region" description="Basic and acidic residues" evidence="1">
    <location>
        <begin position="20"/>
        <end position="42"/>
    </location>
</feature>
<gene>
    <name evidence="2" type="ORF">K435DRAFT_777564</name>
</gene>
<keyword evidence="3" id="KW-1185">Reference proteome</keyword>
<proteinExistence type="predicted"/>
<reference evidence="2 3" key="1">
    <citation type="journal article" date="2019" name="Nat. Ecol. Evol.">
        <title>Megaphylogeny resolves global patterns of mushroom evolution.</title>
        <authorList>
            <person name="Varga T."/>
            <person name="Krizsan K."/>
            <person name="Foldi C."/>
            <person name="Dima B."/>
            <person name="Sanchez-Garcia M."/>
            <person name="Sanchez-Ramirez S."/>
            <person name="Szollosi G.J."/>
            <person name="Szarkandi J.G."/>
            <person name="Papp V."/>
            <person name="Albert L."/>
            <person name="Andreopoulos W."/>
            <person name="Angelini C."/>
            <person name="Antonin V."/>
            <person name="Barry K.W."/>
            <person name="Bougher N.L."/>
            <person name="Buchanan P."/>
            <person name="Buyck B."/>
            <person name="Bense V."/>
            <person name="Catcheside P."/>
            <person name="Chovatia M."/>
            <person name="Cooper J."/>
            <person name="Damon W."/>
            <person name="Desjardin D."/>
            <person name="Finy P."/>
            <person name="Geml J."/>
            <person name="Haridas S."/>
            <person name="Hughes K."/>
            <person name="Justo A."/>
            <person name="Karasinski D."/>
            <person name="Kautmanova I."/>
            <person name="Kiss B."/>
            <person name="Kocsube S."/>
            <person name="Kotiranta H."/>
            <person name="LaButti K.M."/>
            <person name="Lechner B.E."/>
            <person name="Liimatainen K."/>
            <person name="Lipzen A."/>
            <person name="Lukacs Z."/>
            <person name="Mihaltcheva S."/>
            <person name="Morgado L.N."/>
            <person name="Niskanen T."/>
            <person name="Noordeloos M.E."/>
            <person name="Ohm R.A."/>
            <person name="Ortiz-Santana B."/>
            <person name="Ovrebo C."/>
            <person name="Racz N."/>
            <person name="Riley R."/>
            <person name="Savchenko A."/>
            <person name="Shiryaev A."/>
            <person name="Soop K."/>
            <person name="Spirin V."/>
            <person name="Szebenyi C."/>
            <person name="Tomsovsky M."/>
            <person name="Tulloss R.E."/>
            <person name="Uehling J."/>
            <person name="Grigoriev I.V."/>
            <person name="Vagvolgyi C."/>
            <person name="Papp T."/>
            <person name="Martin F.M."/>
            <person name="Miettinen O."/>
            <person name="Hibbett D.S."/>
            <person name="Nagy L.G."/>
        </authorList>
    </citation>
    <scope>NUCLEOTIDE SEQUENCE [LARGE SCALE GENOMIC DNA]</scope>
    <source>
        <strain evidence="2 3">CBS 962.96</strain>
    </source>
</reference>
<name>A0A4S8M871_DENBC</name>
<accession>A0A4S8M871</accession>
<dbReference type="OrthoDB" id="2998394at2759"/>
<dbReference type="Proteomes" id="UP000297245">
    <property type="component" value="Unassembled WGS sequence"/>
</dbReference>
<feature type="region of interest" description="Disordered" evidence="1">
    <location>
        <begin position="1"/>
        <end position="50"/>
    </location>
</feature>
<dbReference type="AlphaFoldDB" id="A0A4S8M871"/>
<sequence>MTISSSSAGGVPPLSAQHSSRTEPDAGEARASKRSCDFERISDRKKRKRNQTEDYLKPFKHAAQWFSRTKSMYIAIGTNLHVAWALTSNAEDPILEGMSDRNKEWHRTTYRQFLKHTPGLEAHLLQLKGDDKEEELEHFVVWLESQASQGRNADTTLLKSRITWYMLEDPSVDVLTPPIPLGQQSKSTRGFNHPYIAALLCPRKYRAKFLADPERIAKKMKDGILKVDNSSLPFFCYDRELYDVDDLWKSLFRNTILIRAARAVLFGESKGLNGIDHPSHAPRKSNACNNGIKKVDEGFIAMICCQVRFALSSVERWGTVDEDFHYDIFHQDILFTFETDYAKGGYWADSVLRWWNVQLFRYHPTDFDDNNCDEDSDAETGNDKEVLLRGHEQHIAAIRAAVGGGAEPEDEAASRAG</sequence>
<dbReference type="Pfam" id="PF20414">
    <property type="entry name" value="DUF6698"/>
    <property type="match status" value="1"/>
</dbReference>
<evidence type="ECO:0000313" key="2">
    <source>
        <dbReference type="EMBL" id="THU98291.1"/>
    </source>
</evidence>
<dbReference type="InterPro" id="IPR046521">
    <property type="entry name" value="DUF6698"/>
</dbReference>
<protein>
    <submittedName>
        <fullName evidence="2">Uncharacterized protein</fullName>
    </submittedName>
</protein>
<evidence type="ECO:0000313" key="3">
    <source>
        <dbReference type="Proteomes" id="UP000297245"/>
    </source>
</evidence>
<dbReference type="EMBL" id="ML179139">
    <property type="protein sequence ID" value="THU98291.1"/>
    <property type="molecule type" value="Genomic_DNA"/>
</dbReference>
<organism evidence="2 3">
    <name type="scientific">Dendrothele bispora (strain CBS 962.96)</name>
    <dbReference type="NCBI Taxonomy" id="1314807"/>
    <lineage>
        <taxon>Eukaryota</taxon>
        <taxon>Fungi</taxon>
        <taxon>Dikarya</taxon>
        <taxon>Basidiomycota</taxon>
        <taxon>Agaricomycotina</taxon>
        <taxon>Agaricomycetes</taxon>
        <taxon>Agaricomycetidae</taxon>
        <taxon>Agaricales</taxon>
        <taxon>Agaricales incertae sedis</taxon>
        <taxon>Dendrothele</taxon>
    </lineage>
</organism>